<reference evidence="1 2" key="1">
    <citation type="journal article" date="2014" name="Genome Announc.">
        <title>Draft Genome Sequences of Streptococcus bovis Strains ATCC 33317 and JB1.</title>
        <authorList>
            <person name="Benahmed F.H."/>
            <person name="Gopinath G.R."/>
            <person name="Harbottle H."/>
            <person name="Cotta M.A."/>
            <person name="Luo Y."/>
            <person name="Henderson C."/>
            <person name="Teri P."/>
            <person name="Soppet D."/>
            <person name="Rasmussen M."/>
            <person name="Whitehead T.R."/>
            <person name="Davidson M."/>
        </authorList>
    </citation>
    <scope>NUCLEOTIDE SEQUENCE [LARGE SCALE GENOMIC DNA]</scope>
    <source>
        <strain evidence="1 2">JB1</strain>
    </source>
</reference>
<organism evidence="1 2">
    <name type="scientific">Streptococcus equinus JB1</name>
    <dbReference type="NCBI Taxonomy" id="1294274"/>
    <lineage>
        <taxon>Bacteria</taxon>
        <taxon>Bacillati</taxon>
        <taxon>Bacillota</taxon>
        <taxon>Bacilli</taxon>
        <taxon>Lactobacillales</taxon>
        <taxon>Streptococcaceae</taxon>
        <taxon>Streptococcus</taxon>
    </lineage>
</organism>
<accession>A0A091CBI3</accession>
<name>A0A091CBI3_STREI</name>
<gene>
    <name evidence="1" type="ORF">H702_02085</name>
</gene>
<dbReference type="Proteomes" id="UP000029382">
    <property type="component" value="Unassembled WGS sequence"/>
</dbReference>
<comment type="caution">
    <text evidence="1">The sequence shown here is derived from an EMBL/GenBank/DDBJ whole genome shotgun (WGS) entry which is preliminary data.</text>
</comment>
<dbReference type="EMBL" id="AUZH01000011">
    <property type="protein sequence ID" value="KFN88633.1"/>
    <property type="molecule type" value="Genomic_DNA"/>
</dbReference>
<proteinExistence type="predicted"/>
<dbReference type="AlphaFoldDB" id="A0A091CBI3"/>
<evidence type="ECO:0000313" key="2">
    <source>
        <dbReference type="Proteomes" id="UP000029382"/>
    </source>
</evidence>
<protein>
    <submittedName>
        <fullName evidence="1">Uncharacterized protein</fullName>
    </submittedName>
</protein>
<sequence length="75" mass="8706">MGKLLFYTSHTSVNACKSHKEQAQDLLPRQAQKDDFATVHDTDSKERPHHMLYDSADIFPHHQDQFHKSLLSPTF</sequence>
<evidence type="ECO:0000313" key="1">
    <source>
        <dbReference type="EMBL" id="KFN88633.1"/>
    </source>
</evidence>